<evidence type="ECO:0000256" key="1">
    <source>
        <dbReference type="SAM" id="MobiDB-lite"/>
    </source>
</evidence>
<dbReference type="AlphaFoldDB" id="A0A7X0MSX5"/>
<name>A0A7X0MSX5_9HYPH</name>
<accession>A0A7X0MSX5</accession>
<feature type="region of interest" description="Disordered" evidence="1">
    <location>
        <begin position="23"/>
        <end position="43"/>
    </location>
</feature>
<dbReference type="Proteomes" id="UP000585437">
    <property type="component" value="Unassembled WGS sequence"/>
</dbReference>
<evidence type="ECO:0000313" key="3">
    <source>
        <dbReference type="Proteomes" id="UP000585437"/>
    </source>
</evidence>
<comment type="caution">
    <text evidence="2">The sequence shown here is derived from an EMBL/GenBank/DDBJ whole genome shotgun (WGS) entry which is preliminary data.</text>
</comment>
<organism evidence="2 3">
    <name type="scientific">Rhizobium soli</name>
    <dbReference type="NCBI Taxonomy" id="424798"/>
    <lineage>
        <taxon>Bacteria</taxon>
        <taxon>Pseudomonadati</taxon>
        <taxon>Pseudomonadota</taxon>
        <taxon>Alphaproteobacteria</taxon>
        <taxon>Hyphomicrobiales</taxon>
        <taxon>Rhizobiaceae</taxon>
        <taxon>Rhizobium/Agrobacterium group</taxon>
        <taxon>Rhizobium</taxon>
    </lineage>
</organism>
<feature type="compositionally biased region" description="Polar residues" evidence="1">
    <location>
        <begin position="25"/>
        <end position="36"/>
    </location>
</feature>
<proteinExistence type="predicted"/>
<evidence type="ECO:0000313" key="2">
    <source>
        <dbReference type="EMBL" id="MBB6510422.1"/>
    </source>
</evidence>
<reference evidence="2 3" key="1">
    <citation type="submission" date="2020-08" db="EMBL/GenBank/DDBJ databases">
        <title>The Agave Microbiome: Exploring the role of microbial communities in plant adaptations to desert environments.</title>
        <authorList>
            <person name="Partida-Martinez L.P."/>
        </authorList>
    </citation>
    <scope>NUCLEOTIDE SEQUENCE [LARGE SCALE GENOMIC DNA]</scope>
    <source>
        <strain evidence="2 3">AS3.12</strain>
    </source>
</reference>
<sequence>MVLLASPVVEIALEKQQLAGRKQTRSMIAGSSQESSLPIPKIPKDRGWDKVSVAEIKNNLITQPLRFGPPLLVAAGSADNHDTGAVTEGARCSC</sequence>
<dbReference type="EMBL" id="JACHBU010000008">
    <property type="protein sequence ID" value="MBB6510422.1"/>
    <property type="molecule type" value="Genomic_DNA"/>
</dbReference>
<gene>
    <name evidence="2" type="ORF">F4695_003811</name>
</gene>
<keyword evidence="3" id="KW-1185">Reference proteome</keyword>
<protein>
    <submittedName>
        <fullName evidence="2">Uncharacterized protein</fullName>
    </submittedName>
</protein>